<dbReference type="PATRIC" id="fig|883111.3.peg.956"/>
<evidence type="ECO:0000256" key="6">
    <source>
        <dbReference type="PIRNR" id="PIRNR002854"/>
    </source>
</evidence>
<organism evidence="9 10">
    <name type="scientific">Facklamia hominis CCUG 36813</name>
    <dbReference type="NCBI Taxonomy" id="883111"/>
    <lineage>
        <taxon>Bacteria</taxon>
        <taxon>Bacillati</taxon>
        <taxon>Bacillota</taxon>
        <taxon>Bacilli</taxon>
        <taxon>Lactobacillales</taxon>
        <taxon>Aerococcaceae</taxon>
        <taxon>Facklamia</taxon>
    </lineage>
</organism>
<keyword evidence="2 8" id="KW-0732">Signal</keyword>
<keyword evidence="3" id="KW-0472">Membrane</keyword>
<gene>
    <name evidence="9" type="ORF">HMPREF9706_00955</name>
</gene>
<dbReference type="SUPFAM" id="SSF53850">
    <property type="entry name" value="Periplasmic binding protein-like II"/>
    <property type="match status" value="1"/>
</dbReference>
<dbReference type="RefSeq" id="WP_006908276.1">
    <property type="nucleotide sequence ID" value="NZ_JH932292.1"/>
</dbReference>
<evidence type="ECO:0000256" key="7">
    <source>
        <dbReference type="SAM" id="MobiDB-lite"/>
    </source>
</evidence>
<dbReference type="PANTHER" id="PTHR30429:SF1">
    <property type="entry name" value="D-METHIONINE-BINDING LIPOPROTEIN METQ-RELATED"/>
    <property type="match status" value="1"/>
</dbReference>
<comment type="subcellular location">
    <subcellularLocation>
        <location evidence="1">Membrane</location>
        <topology evidence="1">Lipid-anchor</topology>
    </subcellularLocation>
</comment>
<dbReference type="STRING" id="883111.HMPREF9706_00955"/>
<dbReference type="GO" id="GO:0016020">
    <property type="term" value="C:membrane"/>
    <property type="evidence" value="ECO:0007669"/>
    <property type="project" value="UniProtKB-SubCell"/>
</dbReference>
<feature type="signal peptide" evidence="8">
    <location>
        <begin position="1"/>
        <end position="24"/>
    </location>
</feature>
<evidence type="ECO:0000313" key="10">
    <source>
        <dbReference type="Proteomes" id="UP000004465"/>
    </source>
</evidence>
<evidence type="ECO:0000256" key="3">
    <source>
        <dbReference type="ARBA" id="ARBA00023136"/>
    </source>
</evidence>
<evidence type="ECO:0000256" key="5">
    <source>
        <dbReference type="ARBA" id="ARBA00023288"/>
    </source>
</evidence>
<dbReference type="OrthoDB" id="9812878at2"/>
<evidence type="ECO:0000256" key="1">
    <source>
        <dbReference type="ARBA" id="ARBA00004635"/>
    </source>
</evidence>
<dbReference type="Pfam" id="PF03180">
    <property type="entry name" value="Lipoprotein_9"/>
    <property type="match status" value="1"/>
</dbReference>
<comment type="caution">
    <text evidence="9">The sequence shown here is derived from an EMBL/GenBank/DDBJ whole genome shotgun (WGS) entry which is preliminary data.</text>
</comment>
<comment type="similarity">
    <text evidence="6">Belongs to the nlpA lipoprotein family.</text>
</comment>
<proteinExistence type="inferred from homology"/>
<keyword evidence="10" id="KW-1185">Reference proteome</keyword>
<evidence type="ECO:0000313" key="9">
    <source>
        <dbReference type="EMBL" id="EKB54765.1"/>
    </source>
</evidence>
<dbReference type="InterPro" id="IPR004872">
    <property type="entry name" value="Lipoprotein_NlpA"/>
</dbReference>
<dbReference type="PIRSF" id="PIRSF002854">
    <property type="entry name" value="MetQ"/>
    <property type="match status" value="1"/>
</dbReference>
<feature type="chain" id="PRO_5003847511" description="Lipoprotein" evidence="8">
    <location>
        <begin position="25"/>
        <end position="290"/>
    </location>
</feature>
<protein>
    <recommendedName>
        <fullName evidence="6">Lipoprotein</fullName>
    </recommendedName>
</protein>
<evidence type="ECO:0000256" key="2">
    <source>
        <dbReference type="ARBA" id="ARBA00022729"/>
    </source>
</evidence>
<sequence length="290" mass="31656">MKKLFKTIASVSLIASLLTGTIHAQDKSFEGESVKVGVASEYEEDVWKVVQDKAKSEGIDLEIVLFNDYVQPNISLADGSIDLNAFQHVAYLNDWNESNKEDLQAIGFSYVAPLKLYSEKIKSLDELKEGDTVAIPSDVTNGGRALLALQQAGVIEVDESKGVLPTVADIIKNDKNIKFQELDASQLANALPDVAAAAINNNFATDAGLSDDQAIYNDAEDISSLPIDYKNVIVARADQKENPLYSHIVELYHSQEVTDKLSEVSKGSDVPAWSEKDDLPLNIAPESEKE</sequence>
<dbReference type="Gene3D" id="3.40.190.10">
    <property type="entry name" value="Periplasmic binding protein-like II"/>
    <property type="match status" value="2"/>
</dbReference>
<accession>K1LDX3</accession>
<keyword evidence="4" id="KW-0564">Palmitate</keyword>
<dbReference type="AlphaFoldDB" id="K1LDX3"/>
<reference evidence="9 10" key="1">
    <citation type="submission" date="2012-07" db="EMBL/GenBank/DDBJ databases">
        <title>The Genome Sequence of Facklamia hominis CCUG 36813.</title>
        <authorList>
            <consortium name="The Broad Institute Genome Sequencing Platform"/>
            <person name="Earl A."/>
            <person name="Ward D."/>
            <person name="Feldgarden M."/>
            <person name="Gevers D."/>
            <person name="Huys G."/>
            <person name="Walker B."/>
            <person name="Young S.K."/>
            <person name="Zeng Q."/>
            <person name="Gargeya S."/>
            <person name="Fitzgerald M."/>
            <person name="Haas B."/>
            <person name="Abouelleil A."/>
            <person name="Alvarado L."/>
            <person name="Arachchi H.M."/>
            <person name="Berlin A.M."/>
            <person name="Chapman S.B."/>
            <person name="Goldberg J."/>
            <person name="Griggs A."/>
            <person name="Gujja S."/>
            <person name="Hansen M."/>
            <person name="Howarth C."/>
            <person name="Imamovic A."/>
            <person name="Larimer J."/>
            <person name="McCowen C."/>
            <person name="Montmayeur A."/>
            <person name="Murphy C."/>
            <person name="Neiman D."/>
            <person name="Pearson M."/>
            <person name="Priest M."/>
            <person name="Roberts A."/>
            <person name="Saif S."/>
            <person name="Shea T."/>
            <person name="Sisk P."/>
            <person name="Sykes S."/>
            <person name="Wortman J."/>
            <person name="Nusbaum C."/>
            <person name="Birren B."/>
        </authorList>
    </citation>
    <scope>NUCLEOTIDE SEQUENCE [LARGE SCALE GENOMIC DNA]</scope>
    <source>
        <strain evidence="9 10">CCUG 36813</strain>
    </source>
</reference>
<dbReference type="HOGENOM" id="CLU_067080_1_0_9"/>
<name>K1LDX3_9LACT</name>
<dbReference type="Proteomes" id="UP000004465">
    <property type="component" value="Unassembled WGS sequence"/>
</dbReference>
<feature type="region of interest" description="Disordered" evidence="7">
    <location>
        <begin position="262"/>
        <end position="290"/>
    </location>
</feature>
<evidence type="ECO:0000256" key="8">
    <source>
        <dbReference type="SAM" id="SignalP"/>
    </source>
</evidence>
<evidence type="ECO:0000256" key="4">
    <source>
        <dbReference type="ARBA" id="ARBA00023139"/>
    </source>
</evidence>
<keyword evidence="5 6" id="KW-0449">Lipoprotein</keyword>
<dbReference type="PANTHER" id="PTHR30429">
    <property type="entry name" value="D-METHIONINE-BINDING LIPOPROTEIN METQ"/>
    <property type="match status" value="1"/>
</dbReference>
<dbReference type="EMBL" id="AGZD01000007">
    <property type="protein sequence ID" value="EKB54765.1"/>
    <property type="molecule type" value="Genomic_DNA"/>
</dbReference>